<keyword evidence="1" id="KW-0472">Membrane</keyword>
<dbReference type="SUPFAM" id="SSF52540">
    <property type="entry name" value="P-loop containing nucleoside triphosphate hydrolases"/>
    <property type="match status" value="1"/>
</dbReference>
<evidence type="ECO:0000313" key="4">
    <source>
        <dbReference type="Proteomes" id="UP001381693"/>
    </source>
</evidence>
<dbReference type="Gene3D" id="3.40.50.300">
    <property type="entry name" value="P-loop containing nucleotide triphosphate hydrolases"/>
    <property type="match status" value="1"/>
</dbReference>
<evidence type="ECO:0000259" key="2">
    <source>
        <dbReference type="Pfam" id="PF00685"/>
    </source>
</evidence>
<dbReference type="AlphaFoldDB" id="A0AAN8WY95"/>
<sequence length="351" mass="40729">MVLIKKIYALILSVVIGVTVYEIVFKTPGSLDLKFKADEYSLLNLLSFGIFEKTSTADNRPLYILIMSSNPRSGSTMFSEIISTRNNSVLFFEPLWDQMKKPCFQNGNCTSTFLHDVFNCSYDQDFEDWFRAKRLFIHYYHPNVHHCGNSQCLRDLDIRGLCQNTTTRIMKVIRSRLSWLKPLLSDLKLNLKVLYLTRDPRGSITSIKSFRWDASPKLRCGNMLDDMQEYEKLKTTYPGKIMSVSLEILSLDTINTMKQIHSFLYDNSTLPWATLEYIKTHFNATENSRGTMDTKKNSEIEYQAWRLKISSTLLRTIEDEPACVSVIGKMGHVLFRSFTNVRNYTISLWKT</sequence>
<gene>
    <name evidence="3" type="ORF">SK128_026866</name>
</gene>
<feature type="domain" description="Sulfotransferase" evidence="2">
    <location>
        <begin position="66"/>
        <end position="267"/>
    </location>
</feature>
<keyword evidence="4" id="KW-1185">Reference proteome</keyword>
<evidence type="ECO:0000313" key="3">
    <source>
        <dbReference type="EMBL" id="KAK7074581.1"/>
    </source>
</evidence>
<dbReference type="Pfam" id="PF00685">
    <property type="entry name" value="Sulfotransfer_1"/>
    <property type="match status" value="1"/>
</dbReference>
<feature type="transmembrane region" description="Helical" evidence="1">
    <location>
        <begin position="7"/>
        <end position="25"/>
    </location>
</feature>
<dbReference type="GO" id="GO:0006790">
    <property type="term" value="P:sulfur compound metabolic process"/>
    <property type="evidence" value="ECO:0007669"/>
    <property type="project" value="TreeGrafter"/>
</dbReference>
<dbReference type="PANTHER" id="PTHR10704">
    <property type="entry name" value="CARBOHYDRATE SULFOTRANSFERASE"/>
    <property type="match status" value="1"/>
</dbReference>
<reference evidence="3 4" key="1">
    <citation type="submission" date="2023-11" db="EMBL/GenBank/DDBJ databases">
        <title>Halocaridina rubra genome assembly.</title>
        <authorList>
            <person name="Smith C."/>
        </authorList>
    </citation>
    <scope>NUCLEOTIDE SEQUENCE [LARGE SCALE GENOMIC DNA]</scope>
    <source>
        <strain evidence="3">EP-1</strain>
        <tissue evidence="3">Whole</tissue>
    </source>
</reference>
<proteinExistence type="predicted"/>
<evidence type="ECO:0000256" key="1">
    <source>
        <dbReference type="SAM" id="Phobius"/>
    </source>
</evidence>
<dbReference type="GO" id="GO:0001517">
    <property type="term" value="F:N-acetylglucosamine 6-O-sulfotransferase activity"/>
    <property type="evidence" value="ECO:0007669"/>
    <property type="project" value="TreeGrafter"/>
</dbReference>
<dbReference type="EMBL" id="JAXCGZ010011531">
    <property type="protein sequence ID" value="KAK7074581.1"/>
    <property type="molecule type" value="Genomic_DNA"/>
</dbReference>
<name>A0AAN8WY95_HALRR</name>
<dbReference type="PANTHER" id="PTHR10704:SF44">
    <property type="entry name" value="LD35051P-RELATED"/>
    <property type="match status" value="1"/>
</dbReference>
<protein>
    <recommendedName>
        <fullName evidence="2">Sulfotransferase domain-containing protein</fullName>
    </recommendedName>
</protein>
<dbReference type="Proteomes" id="UP001381693">
    <property type="component" value="Unassembled WGS sequence"/>
</dbReference>
<accession>A0AAN8WY95</accession>
<keyword evidence="1" id="KW-1133">Transmembrane helix</keyword>
<comment type="caution">
    <text evidence="3">The sequence shown here is derived from an EMBL/GenBank/DDBJ whole genome shotgun (WGS) entry which is preliminary data.</text>
</comment>
<dbReference type="GO" id="GO:0006044">
    <property type="term" value="P:N-acetylglucosamine metabolic process"/>
    <property type="evidence" value="ECO:0007669"/>
    <property type="project" value="TreeGrafter"/>
</dbReference>
<keyword evidence="1" id="KW-0812">Transmembrane</keyword>
<dbReference type="InterPro" id="IPR000863">
    <property type="entry name" value="Sulfotransferase_dom"/>
</dbReference>
<dbReference type="InterPro" id="IPR051135">
    <property type="entry name" value="Gal/GlcNAc/GalNAc_ST"/>
</dbReference>
<organism evidence="3 4">
    <name type="scientific">Halocaridina rubra</name>
    <name type="common">Hawaiian red shrimp</name>
    <dbReference type="NCBI Taxonomy" id="373956"/>
    <lineage>
        <taxon>Eukaryota</taxon>
        <taxon>Metazoa</taxon>
        <taxon>Ecdysozoa</taxon>
        <taxon>Arthropoda</taxon>
        <taxon>Crustacea</taxon>
        <taxon>Multicrustacea</taxon>
        <taxon>Malacostraca</taxon>
        <taxon>Eumalacostraca</taxon>
        <taxon>Eucarida</taxon>
        <taxon>Decapoda</taxon>
        <taxon>Pleocyemata</taxon>
        <taxon>Caridea</taxon>
        <taxon>Atyoidea</taxon>
        <taxon>Atyidae</taxon>
        <taxon>Halocaridina</taxon>
    </lineage>
</organism>
<dbReference type="InterPro" id="IPR027417">
    <property type="entry name" value="P-loop_NTPase"/>
</dbReference>